<accession>A0A171B439</accession>
<protein>
    <submittedName>
        <fullName evidence="2">Roadblock/LC7 domain protein</fullName>
    </submittedName>
</protein>
<comment type="caution">
    <text evidence="2">The sequence shown here is derived from an EMBL/GenBank/DDBJ whole genome shotgun (WGS) entry which is preliminary data.</text>
</comment>
<dbReference type="Pfam" id="PF03259">
    <property type="entry name" value="Robl_LC7"/>
    <property type="match status" value="1"/>
</dbReference>
<dbReference type="PANTHER" id="PTHR36222">
    <property type="entry name" value="SERINE PROTEASE INHIBITOR RV3364C"/>
    <property type="match status" value="1"/>
</dbReference>
<reference evidence="3" key="2">
    <citation type="submission" date="2016-04" db="EMBL/GenBank/DDBJ databases">
        <title>Planomonospora sphaerica JCM9374 whole genome shotgun sequence.</title>
        <authorList>
            <person name="Suzuki T."/>
            <person name="Dohra H."/>
            <person name="Kodani S."/>
        </authorList>
    </citation>
    <scope>NUCLEOTIDE SEQUENCE [LARGE SCALE GENOMIC DNA]</scope>
    <source>
        <strain evidence="3">JCM 9374</strain>
    </source>
</reference>
<evidence type="ECO:0000313" key="2">
    <source>
        <dbReference type="EMBL" id="GAT64640.1"/>
    </source>
</evidence>
<dbReference type="Proteomes" id="UP000077701">
    <property type="component" value="Unassembled WGS sequence"/>
</dbReference>
<gene>
    <name evidence="2" type="ORF">PS9374_00270</name>
</gene>
<dbReference type="PANTHER" id="PTHR36222:SF1">
    <property type="entry name" value="SERINE PROTEASE INHIBITOR RV3364C"/>
    <property type="match status" value="1"/>
</dbReference>
<dbReference type="Gene3D" id="3.30.450.30">
    <property type="entry name" value="Dynein light chain 2a, cytoplasmic"/>
    <property type="match status" value="1"/>
</dbReference>
<dbReference type="InterPro" id="IPR053141">
    <property type="entry name" value="Mycobact_SerProt_Inhib_Rv3364c"/>
</dbReference>
<dbReference type="EMBL" id="BDCX01000001">
    <property type="protein sequence ID" value="GAT64640.1"/>
    <property type="molecule type" value="Genomic_DNA"/>
</dbReference>
<dbReference type="OrthoDB" id="3532069at2"/>
<keyword evidence="3" id="KW-1185">Reference proteome</keyword>
<sequence>MSDQHTADSTDMAWVLNRLTEEPGVVNALLFSTDGLVLAASDGLARDDADRAAAALCGVKSLQGDFTAFCGLPDRGSPLPMRHVVSDLKDFTVLLFAAGERTGLGVAVRGGSMSQEVALAITATLKMIAGLRPVLAARERSGGA</sequence>
<dbReference type="AlphaFoldDB" id="A0A171B439"/>
<dbReference type="InterPro" id="IPR004942">
    <property type="entry name" value="Roadblock/LAMTOR2_dom"/>
</dbReference>
<evidence type="ECO:0000259" key="1">
    <source>
        <dbReference type="SMART" id="SM00960"/>
    </source>
</evidence>
<proteinExistence type="predicted"/>
<dbReference type="STRING" id="161355.PS9374_00270"/>
<dbReference type="SUPFAM" id="SSF103196">
    <property type="entry name" value="Roadblock/LC7 domain"/>
    <property type="match status" value="1"/>
</dbReference>
<reference evidence="2 3" key="1">
    <citation type="journal article" date="2016" name="Genome Announc.">
        <title>Draft Genome Sequence of Planomonospora sphaerica JCM9374, a Rare Actinomycete.</title>
        <authorList>
            <person name="Dohra H."/>
            <person name="Suzuki T."/>
            <person name="Inoue Y."/>
            <person name="Kodani S."/>
        </authorList>
    </citation>
    <scope>NUCLEOTIDE SEQUENCE [LARGE SCALE GENOMIC DNA]</scope>
    <source>
        <strain evidence="2 3">JCM 9374</strain>
    </source>
</reference>
<dbReference type="RefSeq" id="WP_068894021.1">
    <property type="nucleotide sequence ID" value="NZ_BDCX01000001.1"/>
</dbReference>
<feature type="domain" description="Roadblock/LAMTOR2" evidence="1">
    <location>
        <begin position="13"/>
        <end position="108"/>
    </location>
</feature>
<organism evidence="2 3">
    <name type="scientific">Planomonospora sphaerica</name>
    <dbReference type="NCBI Taxonomy" id="161355"/>
    <lineage>
        <taxon>Bacteria</taxon>
        <taxon>Bacillati</taxon>
        <taxon>Actinomycetota</taxon>
        <taxon>Actinomycetes</taxon>
        <taxon>Streptosporangiales</taxon>
        <taxon>Streptosporangiaceae</taxon>
        <taxon>Planomonospora</taxon>
    </lineage>
</organism>
<dbReference type="SMART" id="SM00960">
    <property type="entry name" value="Robl_LC7"/>
    <property type="match status" value="1"/>
</dbReference>
<name>A0A171B439_9ACTN</name>
<evidence type="ECO:0000313" key="3">
    <source>
        <dbReference type="Proteomes" id="UP000077701"/>
    </source>
</evidence>